<accession>A0A6S7KJX4</accession>
<evidence type="ECO:0000256" key="1">
    <source>
        <dbReference type="SAM" id="MobiDB-lite"/>
    </source>
</evidence>
<evidence type="ECO:0000313" key="3">
    <source>
        <dbReference type="Proteomes" id="UP001152795"/>
    </source>
</evidence>
<protein>
    <submittedName>
        <fullName evidence="2">Uncharacterized protein</fullName>
    </submittedName>
</protein>
<evidence type="ECO:0000313" key="2">
    <source>
        <dbReference type="EMBL" id="CAB4042831.1"/>
    </source>
</evidence>
<feature type="region of interest" description="Disordered" evidence="1">
    <location>
        <begin position="1"/>
        <end position="88"/>
    </location>
</feature>
<feature type="compositionally biased region" description="Basic residues" evidence="1">
    <location>
        <begin position="76"/>
        <end position="88"/>
    </location>
</feature>
<dbReference type="Proteomes" id="UP001152795">
    <property type="component" value="Unassembled WGS sequence"/>
</dbReference>
<dbReference type="EMBL" id="CACRXK020030927">
    <property type="protein sequence ID" value="CAB4042831.1"/>
    <property type="molecule type" value="Genomic_DNA"/>
</dbReference>
<proteinExistence type="predicted"/>
<sequence length="88" mass="9715">MAENNENLNLNAETLQESAKIETNAHGTSDNQPSGGKKAKLINVSTEGNNNHNASKNKQFSRASRIRQSIGNIGLNKKRKNKKKKLNE</sequence>
<organism evidence="2 3">
    <name type="scientific">Paramuricea clavata</name>
    <name type="common">Red gorgonian</name>
    <name type="synonym">Violescent sea-whip</name>
    <dbReference type="NCBI Taxonomy" id="317549"/>
    <lineage>
        <taxon>Eukaryota</taxon>
        <taxon>Metazoa</taxon>
        <taxon>Cnidaria</taxon>
        <taxon>Anthozoa</taxon>
        <taxon>Octocorallia</taxon>
        <taxon>Malacalcyonacea</taxon>
        <taxon>Plexauridae</taxon>
        <taxon>Paramuricea</taxon>
    </lineage>
</organism>
<feature type="compositionally biased region" description="Polar residues" evidence="1">
    <location>
        <begin position="43"/>
        <end position="69"/>
    </location>
</feature>
<feature type="non-terminal residue" evidence="2">
    <location>
        <position position="88"/>
    </location>
</feature>
<keyword evidence="3" id="KW-1185">Reference proteome</keyword>
<gene>
    <name evidence="2" type="ORF">PACLA_8A000401</name>
</gene>
<name>A0A6S7KJX4_PARCT</name>
<comment type="caution">
    <text evidence="2">The sequence shown here is derived from an EMBL/GenBank/DDBJ whole genome shotgun (WGS) entry which is preliminary data.</text>
</comment>
<feature type="compositionally biased region" description="Low complexity" evidence="1">
    <location>
        <begin position="1"/>
        <end position="13"/>
    </location>
</feature>
<dbReference type="AlphaFoldDB" id="A0A6S7KJX4"/>
<feature type="compositionally biased region" description="Polar residues" evidence="1">
    <location>
        <begin position="25"/>
        <end position="34"/>
    </location>
</feature>
<reference evidence="2" key="1">
    <citation type="submission" date="2020-04" db="EMBL/GenBank/DDBJ databases">
        <authorList>
            <person name="Alioto T."/>
            <person name="Alioto T."/>
            <person name="Gomez Garrido J."/>
        </authorList>
    </citation>
    <scope>NUCLEOTIDE SEQUENCE</scope>
    <source>
        <strain evidence="2">A484AB</strain>
    </source>
</reference>